<comment type="caution">
    <text evidence="2">The sequence shown here is derived from an EMBL/GenBank/DDBJ whole genome shotgun (WGS) entry which is preliminary data.</text>
</comment>
<sequence>MSQNNNFRKNQDCQAVGPFLYPTTTLFEVISKTPKRLVSGYEYLFYVPFSELSYENEHVKKRWVWANENKYHCSSDVVSILIHSSCFIPNKTAHQLEGIIVTFKILKEKVSKFIMKRKNGIRSRFSSKKKGNCVQVTNMRLAYHSNQIPTNFLSVSQFLNFHKYQANLPKNDLEQKANKRKRLFSKFEENSISKNPNFVGFREAKNEYLVTLSKAPQKNSNKNLFSTKLAEQKYFPDLQPKGISENSKENINNNQIIVDQNKQRKRINSYNLFLSKNIQQLEKNNKLNLLEKSFGLPQKKNFQTLNISLNNENPQRHSTKRNSRTNYHNINMTQNNPKFFLEKITRNENCKKSKNSFPDHDHDHDHTHAHKTKTTSSEGYEKFKIEKMTPNHQIMEKRNNDFTWITNSDEKRKKNRHFLTKNKNKEHLISHIIKKSLDNNYYFIPNQKEIILNKPPLNISYSHSFKNPGKNHLQKKVRSSQFHKVSLFFSLSNDPW</sequence>
<protein>
    <submittedName>
        <fullName evidence="2">Uncharacterized protein</fullName>
    </submittedName>
</protein>
<gene>
    <name evidence="2" type="ORF">M0812_04873</name>
</gene>
<dbReference type="EMBL" id="JANTQA010000010">
    <property type="protein sequence ID" value="KAJ3451203.1"/>
    <property type="molecule type" value="Genomic_DNA"/>
</dbReference>
<accession>A0AAV8AFF5</accession>
<evidence type="ECO:0000256" key="1">
    <source>
        <dbReference type="SAM" id="MobiDB-lite"/>
    </source>
</evidence>
<feature type="compositionally biased region" description="Basic and acidic residues" evidence="1">
    <location>
        <begin position="355"/>
        <end position="366"/>
    </location>
</feature>
<dbReference type="Proteomes" id="UP001146793">
    <property type="component" value="Unassembled WGS sequence"/>
</dbReference>
<feature type="region of interest" description="Disordered" evidence="1">
    <location>
        <begin position="355"/>
        <end position="377"/>
    </location>
</feature>
<name>A0AAV8AFF5_9EUKA</name>
<organism evidence="2 3">
    <name type="scientific">Anaeramoeba flamelloides</name>
    <dbReference type="NCBI Taxonomy" id="1746091"/>
    <lineage>
        <taxon>Eukaryota</taxon>
        <taxon>Metamonada</taxon>
        <taxon>Anaeramoebidae</taxon>
        <taxon>Anaeramoeba</taxon>
    </lineage>
</organism>
<reference evidence="2" key="1">
    <citation type="submission" date="2022-08" db="EMBL/GenBank/DDBJ databases">
        <title>Novel sulphate-reducing endosymbionts in the free-living metamonad Anaeramoeba.</title>
        <authorList>
            <person name="Jerlstrom-Hultqvist J."/>
            <person name="Cepicka I."/>
            <person name="Gallot-Lavallee L."/>
            <person name="Salas-Leiva D."/>
            <person name="Curtis B.A."/>
            <person name="Zahonova K."/>
            <person name="Pipaliya S."/>
            <person name="Dacks J."/>
            <person name="Roger A.J."/>
        </authorList>
    </citation>
    <scope>NUCLEOTIDE SEQUENCE</scope>
    <source>
        <strain evidence="2">Busselton2</strain>
    </source>
</reference>
<evidence type="ECO:0000313" key="2">
    <source>
        <dbReference type="EMBL" id="KAJ3451203.1"/>
    </source>
</evidence>
<evidence type="ECO:0000313" key="3">
    <source>
        <dbReference type="Proteomes" id="UP001146793"/>
    </source>
</evidence>
<dbReference type="AlphaFoldDB" id="A0AAV8AFF5"/>
<proteinExistence type="predicted"/>